<dbReference type="PROSITE" id="PS51257">
    <property type="entry name" value="PROKAR_LIPOPROTEIN"/>
    <property type="match status" value="1"/>
</dbReference>
<dbReference type="InterPro" id="IPR045800">
    <property type="entry name" value="HMBD"/>
</dbReference>
<feature type="chain" id="PRO_5018778149" description="Heavy metal binding domain-containing protein" evidence="1">
    <location>
        <begin position="23"/>
        <end position="90"/>
    </location>
</feature>
<dbReference type="Proteomes" id="UP000280066">
    <property type="component" value="Unassembled WGS sequence"/>
</dbReference>
<dbReference type="Pfam" id="PF19335">
    <property type="entry name" value="HMBD"/>
    <property type="match status" value="1"/>
</dbReference>
<dbReference type="AlphaFoldDB" id="A0A3R9LYE9"/>
<dbReference type="OrthoDB" id="1523860at2"/>
<sequence>MVHYLRKRAASAGALVAVLLLAGCEAKPTAGQATTPAPPVATDSVAVPARTAAYLCPMGCEGSASNTPGKCPVCGMNLEANPGAKPAAQL</sequence>
<keyword evidence="1" id="KW-0732">Signal</keyword>
<evidence type="ECO:0000259" key="2">
    <source>
        <dbReference type="Pfam" id="PF19335"/>
    </source>
</evidence>
<gene>
    <name evidence="3" type="ORF">EI290_14545</name>
</gene>
<reference evidence="3 4" key="1">
    <citation type="submission" date="2018-12" db="EMBL/GenBank/DDBJ databases">
        <authorList>
            <person name="Feng G."/>
            <person name="Zhu H."/>
        </authorList>
    </citation>
    <scope>NUCLEOTIDE SEQUENCE [LARGE SCALE GENOMIC DNA]</scope>
    <source>
        <strain evidence="3 4">9PBR-2</strain>
    </source>
</reference>
<name>A0A3R9LYE9_9BACT</name>
<evidence type="ECO:0000256" key="1">
    <source>
        <dbReference type="SAM" id="SignalP"/>
    </source>
</evidence>
<organism evidence="3 4">
    <name type="scientific">Hymenobacter metallilatus</name>
    <dbReference type="NCBI Taxonomy" id="2493666"/>
    <lineage>
        <taxon>Bacteria</taxon>
        <taxon>Pseudomonadati</taxon>
        <taxon>Bacteroidota</taxon>
        <taxon>Cytophagia</taxon>
        <taxon>Cytophagales</taxon>
        <taxon>Hymenobacteraceae</taxon>
        <taxon>Hymenobacter</taxon>
    </lineage>
</organism>
<accession>A0A3R9LYE9</accession>
<feature type="signal peptide" evidence="1">
    <location>
        <begin position="1"/>
        <end position="22"/>
    </location>
</feature>
<dbReference type="GO" id="GO:0046872">
    <property type="term" value="F:metal ion binding"/>
    <property type="evidence" value="ECO:0007669"/>
    <property type="project" value="InterPro"/>
</dbReference>
<evidence type="ECO:0000313" key="3">
    <source>
        <dbReference type="EMBL" id="RSK31234.1"/>
    </source>
</evidence>
<dbReference type="RefSeq" id="WP_125431831.1">
    <property type="nucleotide sequence ID" value="NZ_RWIS01000009.1"/>
</dbReference>
<proteinExistence type="predicted"/>
<feature type="domain" description="Heavy metal binding" evidence="2">
    <location>
        <begin position="54"/>
        <end position="80"/>
    </location>
</feature>
<evidence type="ECO:0000313" key="4">
    <source>
        <dbReference type="Proteomes" id="UP000280066"/>
    </source>
</evidence>
<keyword evidence="4" id="KW-1185">Reference proteome</keyword>
<dbReference type="EMBL" id="RWIS01000009">
    <property type="protein sequence ID" value="RSK31234.1"/>
    <property type="molecule type" value="Genomic_DNA"/>
</dbReference>
<protein>
    <recommendedName>
        <fullName evidence="2">Heavy metal binding domain-containing protein</fullName>
    </recommendedName>
</protein>
<comment type="caution">
    <text evidence="3">The sequence shown here is derived from an EMBL/GenBank/DDBJ whole genome shotgun (WGS) entry which is preliminary data.</text>
</comment>